<sequence length="651" mass="73217">MIVRIHAIGLILFLLCNCIAQAQKGVEFSIEDIAGFEKKVNNSHISFRNAGAADNIDLKYHRMAWEIDPNVLYINGVVTSHFIAAEDAIDKISFDLASALTVDSIKSGETDLTFSQAEDDKVLIDLKATLPKGQLDSVTIYYQGEPPFSLGILNAFTQTNHAGGPIIYTLSEPYGSKDWWPSKVDLGDKIDSLDIYITTPDAYRAASNGLLVNESSNGGSTTFHWKHNYPITTYLIAISVTNYEVYSDFVEVGGKNLEILNYVYPQHLSSAKQNTPVTGELIKLYTALFGPYPFIEEKYGHAMFEFAGGLEHQTMSFMKDFPFRLVAHELAHQWFGNQVTCASWEDIWLNEGFATYLEGLAYENGLGQVDFKDWLNDIIFGITSQSGGSVFVTDTLSFDRIFDGRLSYAKGAMLLHMLRGAVGDEHFFTAVKNYLNDTDLTYDYADTKDLQWHFEQVSGKDFEEFFQDWYFGQGYPIYEFEYSEQSGTGYGITVGQSTSDNSVDFFEMPLPFNVFTASGKDTVLVFDHTFSGQTFNFDLGEKVDRIVFNQDRWILTPSIFVTGIEDDFRNEGISVFPNPSTDVVTISSEQTFPPSAQLRFFELNGKEISRKVFTNYQSTTIYADLSLLPPGIYMLSLQTQNGLAQRKVIKN</sequence>
<dbReference type="CDD" id="cd09603">
    <property type="entry name" value="M1_APN_like"/>
    <property type="match status" value="1"/>
</dbReference>
<organism evidence="16 17">
    <name type="scientific">Agaribacillus aureus</name>
    <dbReference type="NCBI Taxonomy" id="3051825"/>
    <lineage>
        <taxon>Bacteria</taxon>
        <taxon>Pseudomonadati</taxon>
        <taxon>Bacteroidota</taxon>
        <taxon>Cytophagia</taxon>
        <taxon>Cytophagales</taxon>
        <taxon>Splendidivirgaceae</taxon>
        <taxon>Agaribacillus</taxon>
    </lineage>
</organism>
<dbReference type="RefSeq" id="WP_346760754.1">
    <property type="nucleotide sequence ID" value="NZ_JAUJEB010000006.1"/>
</dbReference>
<evidence type="ECO:0000256" key="9">
    <source>
        <dbReference type="ARBA" id="ARBA00022801"/>
    </source>
</evidence>
<dbReference type="Proteomes" id="UP001172083">
    <property type="component" value="Unassembled WGS sequence"/>
</dbReference>
<evidence type="ECO:0000256" key="12">
    <source>
        <dbReference type="SAM" id="SignalP"/>
    </source>
</evidence>
<dbReference type="EC" id="3.4.11.2" evidence="4"/>
<dbReference type="PRINTS" id="PR00756">
    <property type="entry name" value="ALADIPTASE"/>
</dbReference>
<dbReference type="SUPFAM" id="SSF55486">
    <property type="entry name" value="Metalloproteases ('zincins'), catalytic domain"/>
    <property type="match status" value="1"/>
</dbReference>
<reference evidence="16" key="1">
    <citation type="submission" date="2023-06" db="EMBL/GenBank/DDBJ databases">
        <title>Genomic of Agaribacillus aureum.</title>
        <authorList>
            <person name="Wang G."/>
        </authorList>
    </citation>
    <scope>NUCLEOTIDE SEQUENCE</scope>
    <source>
        <strain evidence="16">BMA12</strain>
    </source>
</reference>
<evidence type="ECO:0000256" key="8">
    <source>
        <dbReference type="ARBA" id="ARBA00022723"/>
    </source>
</evidence>
<protein>
    <recommendedName>
        <fullName evidence="5">Aminopeptidase N</fullName>
        <ecNumber evidence="4">3.4.11.2</ecNumber>
    </recommendedName>
</protein>
<dbReference type="InterPro" id="IPR027268">
    <property type="entry name" value="Peptidase_M4/M1_CTD_sf"/>
</dbReference>
<keyword evidence="6 16" id="KW-0031">Aminopeptidase</keyword>
<feature type="chain" id="PRO_5045565777" description="Aminopeptidase N" evidence="12">
    <location>
        <begin position="23"/>
        <end position="651"/>
    </location>
</feature>
<dbReference type="Pfam" id="PF18962">
    <property type="entry name" value="Por_Secre_tail"/>
    <property type="match status" value="1"/>
</dbReference>
<dbReference type="SUPFAM" id="SSF63737">
    <property type="entry name" value="Leukotriene A4 hydrolase N-terminal domain"/>
    <property type="match status" value="1"/>
</dbReference>
<keyword evidence="8" id="KW-0479">Metal-binding</keyword>
<evidence type="ECO:0000256" key="2">
    <source>
        <dbReference type="ARBA" id="ARBA00001947"/>
    </source>
</evidence>
<keyword evidence="10" id="KW-0862">Zinc</keyword>
<keyword evidence="7" id="KW-0645">Protease</keyword>
<evidence type="ECO:0000256" key="11">
    <source>
        <dbReference type="ARBA" id="ARBA00023049"/>
    </source>
</evidence>
<evidence type="ECO:0000313" key="16">
    <source>
        <dbReference type="EMBL" id="MDN5215423.1"/>
    </source>
</evidence>
<proteinExistence type="inferred from homology"/>
<dbReference type="PANTHER" id="PTHR11533">
    <property type="entry name" value="PROTEASE M1 ZINC METALLOPROTEASE"/>
    <property type="match status" value="1"/>
</dbReference>
<keyword evidence="17" id="KW-1185">Reference proteome</keyword>
<comment type="catalytic activity">
    <reaction evidence="1">
        <text>Release of an N-terminal amino acid, Xaa-|-Yaa- from a peptide, amide or arylamide. Xaa is preferably Ala, but may be most amino acids including Pro (slow action). When a terminal hydrophobic residue is followed by a prolyl residue, the two may be released as an intact Xaa-Pro dipeptide.</text>
        <dbReference type="EC" id="3.4.11.2"/>
    </reaction>
</comment>
<dbReference type="Gene3D" id="2.60.40.1730">
    <property type="entry name" value="tricorn interacting facor f3 domain"/>
    <property type="match status" value="1"/>
</dbReference>
<feature type="domain" description="Secretion system C-terminal sorting" evidence="15">
    <location>
        <begin position="575"/>
        <end position="649"/>
    </location>
</feature>
<evidence type="ECO:0000256" key="7">
    <source>
        <dbReference type="ARBA" id="ARBA00022670"/>
    </source>
</evidence>
<name>A0ABT8LCR1_9BACT</name>
<dbReference type="PANTHER" id="PTHR11533:SF174">
    <property type="entry name" value="PUROMYCIN-SENSITIVE AMINOPEPTIDASE-RELATED"/>
    <property type="match status" value="1"/>
</dbReference>
<keyword evidence="9" id="KW-0378">Hydrolase</keyword>
<feature type="domain" description="Aminopeptidase N-like N-terminal" evidence="14">
    <location>
        <begin position="63"/>
        <end position="235"/>
    </location>
</feature>
<evidence type="ECO:0000256" key="1">
    <source>
        <dbReference type="ARBA" id="ARBA00000098"/>
    </source>
</evidence>
<dbReference type="InterPro" id="IPR045357">
    <property type="entry name" value="Aminopeptidase_N-like_N"/>
</dbReference>
<dbReference type="Pfam" id="PF01433">
    <property type="entry name" value="Peptidase_M1"/>
    <property type="match status" value="1"/>
</dbReference>
<evidence type="ECO:0000256" key="6">
    <source>
        <dbReference type="ARBA" id="ARBA00022438"/>
    </source>
</evidence>
<comment type="caution">
    <text evidence="16">The sequence shown here is derived from an EMBL/GenBank/DDBJ whole genome shotgun (WGS) entry which is preliminary data.</text>
</comment>
<dbReference type="EMBL" id="JAUJEB010000006">
    <property type="protein sequence ID" value="MDN5215423.1"/>
    <property type="molecule type" value="Genomic_DNA"/>
</dbReference>
<evidence type="ECO:0000256" key="4">
    <source>
        <dbReference type="ARBA" id="ARBA00012564"/>
    </source>
</evidence>
<evidence type="ECO:0000256" key="3">
    <source>
        <dbReference type="ARBA" id="ARBA00010136"/>
    </source>
</evidence>
<evidence type="ECO:0000259" key="15">
    <source>
        <dbReference type="Pfam" id="PF18962"/>
    </source>
</evidence>
<dbReference type="InterPro" id="IPR014782">
    <property type="entry name" value="Peptidase_M1_dom"/>
</dbReference>
<comment type="cofactor">
    <cofactor evidence="2">
        <name>Zn(2+)</name>
        <dbReference type="ChEBI" id="CHEBI:29105"/>
    </cofactor>
</comment>
<dbReference type="InterPro" id="IPR026444">
    <property type="entry name" value="Secre_tail"/>
</dbReference>
<dbReference type="Pfam" id="PF17900">
    <property type="entry name" value="Peptidase_M1_N"/>
    <property type="match status" value="1"/>
</dbReference>
<dbReference type="NCBIfam" id="TIGR04183">
    <property type="entry name" value="Por_Secre_tail"/>
    <property type="match status" value="1"/>
</dbReference>
<feature type="domain" description="Peptidase M1 membrane alanine aminopeptidase" evidence="13">
    <location>
        <begin position="324"/>
        <end position="469"/>
    </location>
</feature>
<feature type="signal peptide" evidence="12">
    <location>
        <begin position="1"/>
        <end position="22"/>
    </location>
</feature>
<keyword evidence="12" id="KW-0732">Signal</keyword>
<evidence type="ECO:0000313" key="17">
    <source>
        <dbReference type="Proteomes" id="UP001172083"/>
    </source>
</evidence>
<comment type="similarity">
    <text evidence="3">Belongs to the peptidase M1 family.</text>
</comment>
<dbReference type="Gene3D" id="1.10.390.10">
    <property type="entry name" value="Neutral Protease Domain 2"/>
    <property type="match status" value="1"/>
</dbReference>
<evidence type="ECO:0000259" key="14">
    <source>
        <dbReference type="Pfam" id="PF17900"/>
    </source>
</evidence>
<evidence type="ECO:0000256" key="10">
    <source>
        <dbReference type="ARBA" id="ARBA00022833"/>
    </source>
</evidence>
<accession>A0ABT8LCR1</accession>
<dbReference type="InterPro" id="IPR042097">
    <property type="entry name" value="Aminopeptidase_N-like_N_sf"/>
</dbReference>
<dbReference type="GO" id="GO:0004177">
    <property type="term" value="F:aminopeptidase activity"/>
    <property type="evidence" value="ECO:0007669"/>
    <property type="project" value="UniProtKB-KW"/>
</dbReference>
<keyword evidence="11" id="KW-0482">Metalloprotease</keyword>
<evidence type="ECO:0000259" key="13">
    <source>
        <dbReference type="Pfam" id="PF01433"/>
    </source>
</evidence>
<dbReference type="InterPro" id="IPR001930">
    <property type="entry name" value="Peptidase_M1"/>
</dbReference>
<dbReference type="InterPro" id="IPR050344">
    <property type="entry name" value="Peptidase_M1_aminopeptidases"/>
</dbReference>
<gene>
    <name evidence="16" type="ORF">QQ020_25310</name>
</gene>
<evidence type="ECO:0000256" key="5">
    <source>
        <dbReference type="ARBA" id="ARBA00015611"/>
    </source>
</evidence>